<dbReference type="AlphaFoldDB" id="A0A6C0I3L4"/>
<accession>A0A6C0I3L4</accession>
<dbReference type="EMBL" id="MN740094">
    <property type="protein sequence ID" value="QHT87598.1"/>
    <property type="molecule type" value="Genomic_DNA"/>
</dbReference>
<evidence type="ECO:0000313" key="1">
    <source>
        <dbReference type="EMBL" id="QHT87598.1"/>
    </source>
</evidence>
<proteinExistence type="predicted"/>
<reference evidence="1" key="1">
    <citation type="journal article" date="2020" name="Nature">
        <title>Giant virus diversity and host interactions through global metagenomics.</title>
        <authorList>
            <person name="Schulz F."/>
            <person name="Roux S."/>
            <person name="Paez-Espino D."/>
            <person name="Jungbluth S."/>
            <person name="Walsh D.A."/>
            <person name="Denef V.J."/>
            <person name="McMahon K.D."/>
            <person name="Konstantinidis K.T."/>
            <person name="Eloe-Fadrosh E.A."/>
            <person name="Kyrpides N.C."/>
            <person name="Woyke T."/>
        </authorList>
    </citation>
    <scope>NUCLEOTIDE SEQUENCE</scope>
    <source>
        <strain evidence="1">GVMAG-M-3300023184-190</strain>
    </source>
</reference>
<evidence type="ECO:0008006" key="2">
    <source>
        <dbReference type="Google" id="ProtNLM"/>
    </source>
</evidence>
<protein>
    <recommendedName>
        <fullName evidence="2">Capsid protein</fullName>
    </recommendedName>
</protein>
<organism evidence="1">
    <name type="scientific">viral metagenome</name>
    <dbReference type="NCBI Taxonomy" id="1070528"/>
    <lineage>
        <taxon>unclassified sequences</taxon>
        <taxon>metagenomes</taxon>
        <taxon>organismal metagenomes</taxon>
    </lineage>
</organism>
<name>A0A6C0I3L4_9ZZZZ</name>
<sequence>MNNSNIPLNNAAQCNSFLRSIIGLPGGTPGHAGNPTPVTALPAPPTQAQQQKDRFNRNFNFCRPVIYGVLDAVTQMGENNVPMQNLINTILTPTDPGIYTEFNRFYDVIFRPYTNCRLRATHNGNLYAQILERVIGRLLVRVNNVNPPQYKCGPKVVVGGGEAVNSFTMYKYHSLRTNDLDTKITHRPYYGEDGPGNAVGNLRIWDHSSRVTYTDLMATGINFTDLPADNMTPLTTTQRLFTFTCFVYFLLEKTLNKFYIHQNAGTANLRGLAAEYRLGYNARLIDINNNRFGVQSYISDCPANQQQLDLDWNRVFDGTIQVSQVCCRSSMNSVMRIRMEANGEARDAIFESTVVSYHWCHAAGGDLGCYQFLNPVLNQCAAHAWNTGHPANKRWVNNEASHAANNMYTTLTFNPMLRRPGPIGDTPPTLFDPAVVFTMDPNQMHPNWVNFLSTEKKINMPTLAWLICDQFRMIMYSQYLTVKNPAVPNKMLRYKQKISYLFGTLGLTYINESILFICQGFRIQENHDHPSIGAYLGGKPTETKKIESQERFIVDDSEEEEEPRDMNANSSFNYLEENDPIIESDDVADSIEGEPDRFDTLTSLERKDALEFSKVLLKKAQSLGNEKMEEYLSSFKAKNDIEFYGYLNYLSFGNPDLKDYRIGLVSLDSNPTKTYSLKRMKKTPSAETRRKK</sequence>